<evidence type="ECO:0000256" key="1">
    <source>
        <dbReference type="SAM" id="Phobius"/>
    </source>
</evidence>
<accession>A0A327ZWH4</accession>
<reference evidence="2 3" key="1">
    <citation type="journal article" date="2018" name="Front. Microbiol.">
        <title>Description and Comparative Genomics of Macrococcus caseolyticus subsp. hominis subsp. nov., Macrococcus goetzii sp. nov., Macrococcus epidermidis sp. nov., and Macrococcus bohemicus sp. nov., Novel Macrococci From Human Clinical Material With Virulence Potential and Suspected Uptake of Foreign DNA by Natural Transformation.</title>
        <authorList>
            <person name="Maslanova I."/>
            <person name="Wertheimer Z."/>
            <person name="Sedlacek I."/>
            <person name="Svec P."/>
            <person name="Indrakova A."/>
            <person name="Kovarovic V."/>
            <person name="Schumann P."/>
            <person name="Sproer C."/>
            <person name="Kralova S."/>
            <person name="Sedo O."/>
            <person name="Kristofova L."/>
            <person name="Vrbovska V."/>
            <person name="Fuzik T."/>
            <person name="Petras P."/>
            <person name="Zdrahal Z."/>
            <person name="Ruzickova V."/>
            <person name="Doskar J."/>
            <person name="Pantucek R."/>
        </authorList>
    </citation>
    <scope>NUCLEOTIDE SEQUENCE [LARGE SCALE GENOMIC DNA]</scope>
    <source>
        <strain evidence="2 3">01/688</strain>
    </source>
</reference>
<protein>
    <submittedName>
        <fullName evidence="2">Uncharacterized protein</fullName>
    </submittedName>
</protein>
<organism evidence="2 3">
    <name type="scientific">Macrococcus epidermidis</name>
    <dbReference type="NCBI Taxonomy" id="1902580"/>
    <lineage>
        <taxon>Bacteria</taxon>
        <taxon>Bacillati</taxon>
        <taxon>Bacillota</taxon>
        <taxon>Bacilli</taxon>
        <taxon>Bacillales</taxon>
        <taxon>Staphylococcaceae</taxon>
        <taxon>Macrococcus</taxon>
    </lineage>
</organism>
<name>A0A327ZWH4_9STAP</name>
<feature type="transmembrane region" description="Helical" evidence="1">
    <location>
        <begin position="77"/>
        <end position="96"/>
    </location>
</feature>
<proteinExistence type="predicted"/>
<gene>
    <name evidence="2" type="ORF">BHU61_02995</name>
</gene>
<evidence type="ECO:0000313" key="2">
    <source>
        <dbReference type="EMBL" id="RAK46436.1"/>
    </source>
</evidence>
<dbReference type="Proteomes" id="UP000249808">
    <property type="component" value="Unassembled WGS sequence"/>
</dbReference>
<dbReference type="AlphaFoldDB" id="A0A327ZWH4"/>
<keyword evidence="3" id="KW-1185">Reference proteome</keyword>
<dbReference type="RefSeq" id="WP_111714560.1">
    <property type="nucleotide sequence ID" value="NZ_JAKREG010000013.1"/>
</dbReference>
<keyword evidence="1" id="KW-0472">Membrane</keyword>
<evidence type="ECO:0000313" key="3">
    <source>
        <dbReference type="Proteomes" id="UP000249808"/>
    </source>
</evidence>
<keyword evidence="1" id="KW-1133">Transmembrane helix</keyword>
<sequence>MSVFSKWKHVIFLLIAILITYTSQDIAYLPEAIINPIYVLTTLNMFAFLFLLLAIFKSINNIRKNNSEPYIVSSMMVIVFSVIVGAITFFITAMWWG</sequence>
<keyword evidence="1" id="KW-0812">Transmembrane</keyword>
<feature type="transmembrane region" description="Helical" evidence="1">
    <location>
        <begin position="32"/>
        <end position="56"/>
    </location>
</feature>
<dbReference type="EMBL" id="PZJH01000001">
    <property type="protein sequence ID" value="RAK46436.1"/>
    <property type="molecule type" value="Genomic_DNA"/>
</dbReference>
<comment type="caution">
    <text evidence="2">The sequence shown here is derived from an EMBL/GenBank/DDBJ whole genome shotgun (WGS) entry which is preliminary data.</text>
</comment>